<evidence type="ECO:0000256" key="5">
    <source>
        <dbReference type="SAM" id="MobiDB-lite"/>
    </source>
</evidence>
<dbReference type="PANTHER" id="PTHR20922">
    <property type="entry name" value="DNL-TYPE ZINC FINGER PROTEIN"/>
    <property type="match status" value="1"/>
</dbReference>
<keyword evidence="2 4" id="KW-0863">Zinc-finger</keyword>
<dbReference type="AlphaFoldDB" id="A0A7S1D0K7"/>
<dbReference type="InterPro" id="IPR024158">
    <property type="entry name" value="Mt_import_TIM15"/>
</dbReference>
<dbReference type="GO" id="GO:0006457">
    <property type="term" value="P:protein folding"/>
    <property type="evidence" value="ECO:0007669"/>
    <property type="project" value="TreeGrafter"/>
</dbReference>
<feature type="region of interest" description="Disordered" evidence="5">
    <location>
        <begin position="106"/>
        <end position="136"/>
    </location>
</feature>
<sequence length="246" mass="27410">MFRSWKTTVPRLLSPQFSPCQLQRGLHRCIACGVHRPLVADKALQWRIQPGSIVIVRDFSSPVRGLSDDETDSDGKQERIEEEEASESISQQDMQLAMQAVLEDRNLPDSSNDADSSPIAETERKPKKKLVTPTIPGTQKGGKKLAVIYTCKVCDTRSAKQFSEQAYRHGVVLVRCPGCDNLHLIADRLGFFEDESWDVENALAKAGETVKTVTHDNVLEVTLRDVIGNDKVDEIVNDDIEAPLIK</sequence>
<protein>
    <recommendedName>
        <fullName evidence="6">DNL-type domain-containing protein</fullName>
    </recommendedName>
</protein>
<accession>A0A7S1D0K7</accession>
<dbReference type="GO" id="GO:0030150">
    <property type="term" value="P:protein import into mitochondrial matrix"/>
    <property type="evidence" value="ECO:0007669"/>
    <property type="project" value="TreeGrafter"/>
</dbReference>
<dbReference type="PROSITE" id="PS51501">
    <property type="entry name" value="ZF_DNL"/>
    <property type="match status" value="1"/>
</dbReference>
<evidence type="ECO:0000256" key="1">
    <source>
        <dbReference type="ARBA" id="ARBA00022723"/>
    </source>
</evidence>
<dbReference type="GO" id="GO:0008270">
    <property type="term" value="F:zinc ion binding"/>
    <property type="evidence" value="ECO:0007669"/>
    <property type="project" value="UniProtKB-KW"/>
</dbReference>
<feature type="domain" description="DNL-type" evidence="6">
    <location>
        <begin position="140"/>
        <end position="235"/>
    </location>
</feature>
<evidence type="ECO:0000256" key="3">
    <source>
        <dbReference type="ARBA" id="ARBA00022833"/>
    </source>
</evidence>
<dbReference type="GO" id="GO:0050821">
    <property type="term" value="P:protein stabilization"/>
    <property type="evidence" value="ECO:0007669"/>
    <property type="project" value="TreeGrafter"/>
</dbReference>
<name>A0A7S1D0K7_CYCTE</name>
<evidence type="ECO:0000256" key="4">
    <source>
        <dbReference type="PROSITE-ProRule" id="PRU00834"/>
    </source>
</evidence>
<evidence type="ECO:0000259" key="6">
    <source>
        <dbReference type="PROSITE" id="PS51501"/>
    </source>
</evidence>
<keyword evidence="3" id="KW-0862">Zinc</keyword>
<reference evidence="7" key="1">
    <citation type="submission" date="2021-01" db="EMBL/GenBank/DDBJ databases">
        <authorList>
            <person name="Corre E."/>
            <person name="Pelletier E."/>
            <person name="Niang G."/>
            <person name="Scheremetjew M."/>
            <person name="Finn R."/>
            <person name="Kale V."/>
            <person name="Holt S."/>
            <person name="Cochrane G."/>
            <person name="Meng A."/>
            <person name="Brown T."/>
            <person name="Cohen L."/>
        </authorList>
    </citation>
    <scope>NUCLEOTIDE SEQUENCE</scope>
    <source>
        <strain evidence="7">ECT3854</strain>
    </source>
</reference>
<gene>
    <name evidence="7" type="ORF">CTEN0397_LOCUS3962</name>
</gene>
<organism evidence="7">
    <name type="scientific">Cyclophora tenuis</name>
    <name type="common">Marine diatom</name>
    <dbReference type="NCBI Taxonomy" id="216820"/>
    <lineage>
        <taxon>Eukaryota</taxon>
        <taxon>Sar</taxon>
        <taxon>Stramenopiles</taxon>
        <taxon>Ochrophyta</taxon>
        <taxon>Bacillariophyta</taxon>
        <taxon>Fragilariophyceae</taxon>
        <taxon>Fragilariophycidae</taxon>
        <taxon>Cyclophorales</taxon>
        <taxon>Cyclophoraceae</taxon>
        <taxon>Cyclophora</taxon>
    </lineage>
</organism>
<evidence type="ECO:0000256" key="2">
    <source>
        <dbReference type="ARBA" id="ARBA00022771"/>
    </source>
</evidence>
<keyword evidence="1" id="KW-0479">Metal-binding</keyword>
<proteinExistence type="predicted"/>
<dbReference type="PANTHER" id="PTHR20922:SF13">
    <property type="entry name" value="DNL-TYPE ZINC FINGER PROTEIN"/>
    <property type="match status" value="1"/>
</dbReference>
<dbReference type="Pfam" id="PF05180">
    <property type="entry name" value="zf-DNL"/>
    <property type="match status" value="1"/>
</dbReference>
<feature type="region of interest" description="Disordered" evidence="5">
    <location>
        <begin position="64"/>
        <end position="93"/>
    </location>
</feature>
<dbReference type="EMBL" id="HBFW01006127">
    <property type="protein sequence ID" value="CAD8932934.1"/>
    <property type="molecule type" value="Transcribed_RNA"/>
</dbReference>
<dbReference type="InterPro" id="IPR007853">
    <property type="entry name" value="Znf_DNL-typ"/>
</dbReference>
<evidence type="ECO:0000313" key="7">
    <source>
        <dbReference type="EMBL" id="CAD8932934.1"/>
    </source>
</evidence>
<dbReference type="GO" id="GO:0005739">
    <property type="term" value="C:mitochondrion"/>
    <property type="evidence" value="ECO:0007669"/>
    <property type="project" value="TreeGrafter"/>
</dbReference>
<dbReference type="GO" id="GO:0051087">
    <property type="term" value="F:protein-folding chaperone binding"/>
    <property type="evidence" value="ECO:0007669"/>
    <property type="project" value="TreeGrafter"/>
</dbReference>